<accession>A0A1A9V5C4</accession>
<dbReference type="PANTHER" id="PTHR24403">
    <property type="entry name" value="ZINC FINGER PROTEIN"/>
    <property type="match status" value="1"/>
</dbReference>
<evidence type="ECO:0000256" key="6">
    <source>
        <dbReference type="SAM" id="MobiDB-lite"/>
    </source>
</evidence>
<evidence type="ECO:0000256" key="4">
    <source>
        <dbReference type="ARBA" id="ARBA00022833"/>
    </source>
</evidence>
<evidence type="ECO:0000256" key="1">
    <source>
        <dbReference type="ARBA" id="ARBA00022723"/>
    </source>
</evidence>
<proteinExistence type="predicted"/>
<dbReference type="GO" id="GO:0008270">
    <property type="term" value="F:zinc ion binding"/>
    <property type="evidence" value="ECO:0007669"/>
    <property type="project" value="UniProtKB-KW"/>
</dbReference>
<dbReference type="SMART" id="SM00355">
    <property type="entry name" value="ZnF_C2H2"/>
    <property type="match status" value="2"/>
</dbReference>
<dbReference type="GO" id="GO:0005634">
    <property type="term" value="C:nucleus"/>
    <property type="evidence" value="ECO:0007669"/>
    <property type="project" value="TreeGrafter"/>
</dbReference>
<dbReference type="PANTHER" id="PTHR24403:SF67">
    <property type="entry name" value="FI01116P-RELATED"/>
    <property type="match status" value="1"/>
</dbReference>
<protein>
    <recommendedName>
        <fullName evidence="7">C2H2-type domain-containing protein</fullName>
    </recommendedName>
</protein>
<keyword evidence="3 5" id="KW-0863">Zinc-finger</keyword>
<feature type="compositionally biased region" description="Polar residues" evidence="6">
    <location>
        <begin position="345"/>
        <end position="354"/>
    </location>
</feature>
<dbReference type="InterPro" id="IPR050688">
    <property type="entry name" value="Zinc_finger/UBP_domain"/>
</dbReference>
<name>A0A1A9V5C4_GLOAU</name>
<dbReference type="EnsemblMetazoa" id="GAUT026494-RA">
    <property type="protein sequence ID" value="GAUT026494-PA"/>
    <property type="gene ID" value="GAUT026494"/>
</dbReference>
<dbReference type="Proteomes" id="UP000078200">
    <property type="component" value="Unassembled WGS sequence"/>
</dbReference>
<dbReference type="VEuPathDB" id="VectorBase:GAUT026494"/>
<evidence type="ECO:0000256" key="5">
    <source>
        <dbReference type="PROSITE-ProRule" id="PRU00042"/>
    </source>
</evidence>
<organism evidence="8 9">
    <name type="scientific">Glossina austeni</name>
    <name type="common">Savannah tsetse fly</name>
    <dbReference type="NCBI Taxonomy" id="7395"/>
    <lineage>
        <taxon>Eukaryota</taxon>
        <taxon>Metazoa</taxon>
        <taxon>Ecdysozoa</taxon>
        <taxon>Arthropoda</taxon>
        <taxon>Hexapoda</taxon>
        <taxon>Insecta</taxon>
        <taxon>Pterygota</taxon>
        <taxon>Neoptera</taxon>
        <taxon>Endopterygota</taxon>
        <taxon>Diptera</taxon>
        <taxon>Brachycera</taxon>
        <taxon>Muscomorpha</taxon>
        <taxon>Hippoboscoidea</taxon>
        <taxon>Glossinidae</taxon>
        <taxon>Glossina</taxon>
    </lineage>
</organism>
<keyword evidence="4" id="KW-0862">Zinc</keyword>
<dbReference type="Gene3D" id="3.30.160.60">
    <property type="entry name" value="Classic Zinc Finger"/>
    <property type="match status" value="2"/>
</dbReference>
<dbReference type="Pfam" id="PF00096">
    <property type="entry name" value="zf-C2H2"/>
    <property type="match status" value="1"/>
</dbReference>
<evidence type="ECO:0000256" key="2">
    <source>
        <dbReference type="ARBA" id="ARBA00022737"/>
    </source>
</evidence>
<sequence>MGQVSCLDQFTTAINQKITLDFLHTLSRNNDDQNRACCVTNEIINFINFKVLSQNVLRTISLSKFSVLRLINDNINNCKYKHLSRKLPSQGHKENTAPPPNNAMQQLIQTANTRSILNTHKRSSLNGRESLGSLNKPKRLSMSDATGELYELYRTNGIAKAPKSNEEQTISNLCNKFSQISPTSAETNEPYTVAAIALNSAASQSSPKNLNGIEMPMPPIANSSSNINLAFHPRIKYTSKSLISNDGQNQKASATHVPAMTAIPTSVVVASALANSGNNNSLDVKPEIHPSTGLIITPVPSVIKPVPSATEAVAALQKLQEAAAYRAVSTGILRNFYPTPLMTQRENLKSTPNTHADAKVSNHEDEDDDDDDDDDDYDDYDDEGADRVHPTNAFADIHLIEKNSSVDMDTTDAENLTADDSQQAINLSAVQAQMQALHHFGISLNLANNLNDVSANSSDIAIDLGPDGEQMYKCKICGKKYRWKSTLRRHEHVECGNKEPSHQCPYCPYKAKQRGNLGVHVRKHHANLPQLASKRRSKYSTTLENNPSGSAGGSDDSSSRLIIDCSK</sequence>
<evidence type="ECO:0000259" key="7">
    <source>
        <dbReference type="PROSITE" id="PS50157"/>
    </source>
</evidence>
<dbReference type="AlphaFoldDB" id="A0A1A9V5C4"/>
<evidence type="ECO:0000313" key="9">
    <source>
        <dbReference type="Proteomes" id="UP000078200"/>
    </source>
</evidence>
<dbReference type="InterPro" id="IPR013087">
    <property type="entry name" value="Znf_C2H2_type"/>
</dbReference>
<feature type="region of interest" description="Disordered" evidence="6">
    <location>
        <begin position="345"/>
        <end position="388"/>
    </location>
</feature>
<evidence type="ECO:0000313" key="8">
    <source>
        <dbReference type="EnsemblMetazoa" id="GAUT026494-PA"/>
    </source>
</evidence>
<dbReference type="InterPro" id="IPR036236">
    <property type="entry name" value="Znf_C2H2_sf"/>
</dbReference>
<dbReference type="GO" id="GO:0010468">
    <property type="term" value="P:regulation of gene expression"/>
    <property type="evidence" value="ECO:0007669"/>
    <property type="project" value="TreeGrafter"/>
</dbReference>
<keyword evidence="9" id="KW-1185">Reference proteome</keyword>
<feature type="domain" description="C2H2-type" evidence="7">
    <location>
        <begin position="472"/>
        <end position="499"/>
    </location>
</feature>
<dbReference type="SUPFAM" id="SSF57667">
    <property type="entry name" value="beta-beta-alpha zinc fingers"/>
    <property type="match status" value="1"/>
</dbReference>
<feature type="compositionally biased region" description="Acidic residues" evidence="6">
    <location>
        <begin position="364"/>
        <end position="384"/>
    </location>
</feature>
<dbReference type="PROSITE" id="PS50157">
    <property type="entry name" value="ZINC_FINGER_C2H2_2"/>
    <property type="match status" value="1"/>
</dbReference>
<feature type="region of interest" description="Disordered" evidence="6">
    <location>
        <begin position="535"/>
        <end position="567"/>
    </location>
</feature>
<dbReference type="STRING" id="7395.A0A1A9V5C4"/>
<keyword evidence="2" id="KW-0677">Repeat</keyword>
<evidence type="ECO:0000256" key="3">
    <source>
        <dbReference type="ARBA" id="ARBA00022771"/>
    </source>
</evidence>
<reference evidence="8" key="1">
    <citation type="submission" date="2020-05" db="UniProtKB">
        <authorList>
            <consortium name="EnsemblMetazoa"/>
        </authorList>
    </citation>
    <scope>IDENTIFICATION</scope>
    <source>
        <strain evidence="8">TTRI</strain>
    </source>
</reference>
<keyword evidence="1" id="KW-0479">Metal-binding</keyword>